<protein>
    <submittedName>
        <fullName evidence="2">Uncharacterized protein</fullName>
    </submittedName>
</protein>
<name>A0A0K2V7M5_LEPSM</name>
<proteinExistence type="predicted"/>
<keyword evidence="1" id="KW-0732">Signal</keyword>
<accession>A0A0K2V7M5</accession>
<dbReference type="AlphaFoldDB" id="A0A0K2V7M5"/>
<reference evidence="2" key="1">
    <citation type="submission" date="2014-05" db="EMBL/GenBank/DDBJ databases">
        <authorList>
            <person name="Chronopoulou M."/>
        </authorList>
    </citation>
    <scope>NUCLEOTIDE SEQUENCE</scope>
    <source>
        <tissue evidence="2">Whole organism</tissue>
    </source>
</reference>
<feature type="signal peptide" evidence="1">
    <location>
        <begin position="1"/>
        <end position="22"/>
    </location>
</feature>
<sequence length="60" mass="7209">FSSFLTMLLQFLVLFYHRHTNSIIKRISNTFTQHPLFTPSYNKLMREMCFAANIFLLSYD</sequence>
<evidence type="ECO:0000313" key="2">
    <source>
        <dbReference type="EMBL" id="CDW46330.1"/>
    </source>
</evidence>
<organism evidence="2">
    <name type="scientific">Lepeophtheirus salmonis</name>
    <name type="common">Salmon louse</name>
    <name type="synonym">Caligus salmonis</name>
    <dbReference type="NCBI Taxonomy" id="72036"/>
    <lineage>
        <taxon>Eukaryota</taxon>
        <taxon>Metazoa</taxon>
        <taxon>Ecdysozoa</taxon>
        <taxon>Arthropoda</taxon>
        <taxon>Crustacea</taxon>
        <taxon>Multicrustacea</taxon>
        <taxon>Hexanauplia</taxon>
        <taxon>Copepoda</taxon>
        <taxon>Siphonostomatoida</taxon>
        <taxon>Caligidae</taxon>
        <taxon>Lepeophtheirus</taxon>
    </lineage>
</organism>
<dbReference type="EMBL" id="HACA01028969">
    <property type="protein sequence ID" value="CDW46330.1"/>
    <property type="molecule type" value="Transcribed_RNA"/>
</dbReference>
<evidence type="ECO:0000256" key="1">
    <source>
        <dbReference type="SAM" id="SignalP"/>
    </source>
</evidence>
<feature type="non-terminal residue" evidence="2">
    <location>
        <position position="1"/>
    </location>
</feature>
<feature type="chain" id="PRO_5005489252" evidence="1">
    <location>
        <begin position="23"/>
        <end position="60"/>
    </location>
</feature>